<proteinExistence type="predicted"/>
<reference evidence="1" key="2">
    <citation type="submission" date="2004-09" db="EMBL/GenBank/DDBJ databases">
        <authorList>
            <person name="Gloeckner G."/>
            <person name="Schilhabel M."/>
            <person name="Lehmann R."/>
            <person name="Platzer M."/>
        </authorList>
    </citation>
    <scope>NUCLEOTIDE SEQUENCE</scope>
    <source>
        <strain evidence="1">PBi</strain>
    </source>
</reference>
<name>A0A7I6GXP0_BORGP</name>
<reference evidence="1" key="1">
    <citation type="journal article" date="2004" name="Nucleic Acids Res.">
        <title>Comparative analysis of the Borrelia garinii genome.</title>
        <authorList>
            <person name="Glockner G."/>
            <person name="Lehmann R."/>
            <person name="Romualdi A."/>
            <person name="Pradella S."/>
            <person name="Schulte-Spechtel U."/>
            <person name="Schilhabel M."/>
            <person name="Wilske B."/>
            <person name="Suhnel J."/>
            <person name="Platzer M."/>
        </authorList>
    </citation>
    <scope>NUCLEOTIDE SEQUENCE [LARGE SCALE GENOMIC DNA]</scope>
    <source>
        <strain>ATCC BAA-2496 / DSM 23469 / PBi</strain>
        <strain evidence="1">PBi</strain>
        <plasmid>11</plasmid>
    </source>
</reference>
<accession>A0A7I6GXP0</accession>
<dbReference type="AlphaFoldDB" id="A0A7I6GXP0"/>
<sequence>MVNYIKIYTLQQKINIGGQNDKKRK</sequence>
<gene>
    <name evidence="1" type="ordered locus">BGP203</name>
</gene>
<geneLocation type="plasmid" evidence="2">
    <name>11</name>
</geneLocation>
<evidence type="ECO:0000313" key="1">
    <source>
        <dbReference type="EMBL" id="AAU86054.1"/>
    </source>
</evidence>
<organism evidence="1">
    <name type="scientific">Borrelia garinii subsp. bavariensis (strain ATCC BAA-2496 / DSM 23469 / PBi)</name>
    <name type="common">Borreliella bavariensis</name>
    <dbReference type="NCBI Taxonomy" id="290434"/>
    <lineage>
        <taxon>Bacteria</taxon>
        <taxon>Pseudomonadati</taxon>
        <taxon>Spirochaetota</taxon>
        <taxon>Spirochaetia</taxon>
        <taxon>Spirochaetales</taxon>
        <taxon>Borreliaceae</taxon>
        <taxon>Borreliella</taxon>
    </lineage>
</organism>
<protein>
    <submittedName>
        <fullName evidence="1">Uncharacterized protein</fullName>
    </submittedName>
</protein>
<dbReference type="EMBL" id="AY722925">
    <property type="protein sequence ID" value="AAU86054.1"/>
    <property type="molecule type" value="Genomic_DNA"/>
</dbReference>
<evidence type="ECO:0000313" key="2">
    <source>
        <dbReference type="Proteomes" id="UP000002276"/>
    </source>
</evidence>